<feature type="region of interest" description="Disordered" evidence="1">
    <location>
        <begin position="39"/>
        <end position="70"/>
    </location>
</feature>
<dbReference type="HOGENOM" id="CLU_1748821_0_0_9"/>
<evidence type="ECO:0000313" key="3">
    <source>
        <dbReference type="Proteomes" id="UP000002156"/>
    </source>
</evidence>
<proteinExistence type="predicted"/>
<evidence type="ECO:0000256" key="1">
    <source>
        <dbReference type="SAM" id="MobiDB-lite"/>
    </source>
</evidence>
<sequence>MDRKSKAIELYLQGYKIIEIAKKLGVSQPAVTKMLKQFPEYHKEKEQRKKENQEKARQWRNEYKKQKREQYDEEYELVIRDHEQAAAALSRKGKLSNDVLIKLCIIHYDYNKKKERLIFNESAGKRPADLPGSVYVHKNILKQFRV</sequence>
<reference evidence="3" key="1">
    <citation type="submission" date="2008-01" db="EMBL/GenBank/DDBJ databases">
        <title>Complete sequence of Thermoanaerobacter pseudethanolicus 39E.</title>
        <authorList>
            <person name="Copeland A."/>
            <person name="Lucas S."/>
            <person name="Lapidus A."/>
            <person name="Barry K."/>
            <person name="Glavina del Rio T."/>
            <person name="Dalin E."/>
            <person name="Tice H."/>
            <person name="Pitluck S."/>
            <person name="Bruce D."/>
            <person name="Goodwin L."/>
            <person name="Saunders E."/>
            <person name="Brettin T."/>
            <person name="Detter J.C."/>
            <person name="Han C."/>
            <person name="Schmutz J."/>
            <person name="Larimer F."/>
            <person name="Land M."/>
            <person name="Hauser L."/>
            <person name="Kyrpides N."/>
            <person name="Lykidis A."/>
            <person name="Hemme C."/>
            <person name="Fields M.W."/>
            <person name="He Z."/>
            <person name="Zhou J."/>
            <person name="Richardson P."/>
        </authorList>
    </citation>
    <scope>NUCLEOTIDE SEQUENCE [LARGE SCALE GENOMIC DNA]</scope>
    <source>
        <strain evidence="3">ATCC 33223 / DSM 2355 / 39E</strain>
    </source>
</reference>
<dbReference type="STRING" id="340099.Teth39_2241"/>
<dbReference type="InterPro" id="IPR009057">
    <property type="entry name" value="Homeodomain-like_sf"/>
</dbReference>
<accession>B0K842</accession>
<dbReference type="EMBL" id="CP000924">
    <property type="protein sequence ID" value="ABY95862.1"/>
    <property type="molecule type" value="Genomic_DNA"/>
</dbReference>
<keyword evidence="3" id="KW-1185">Reference proteome</keyword>
<dbReference type="SUPFAM" id="SSF46689">
    <property type="entry name" value="Homeodomain-like"/>
    <property type="match status" value="1"/>
</dbReference>
<evidence type="ECO:0000313" key="2">
    <source>
        <dbReference type="EMBL" id="ABY95862.1"/>
    </source>
</evidence>
<dbReference type="Pfam" id="PF13384">
    <property type="entry name" value="HTH_23"/>
    <property type="match status" value="1"/>
</dbReference>
<protein>
    <submittedName>
        <fullName evidence="2">Uncharacterized protein</fullName>
    </submittedName>
</protein>
<dbReference type="Gene3D" id="1.10.10.60">
    <property type="entry name" value="Homeodomain-like"/>
    <property type="match status" value="1"/>
</dbReference>
<name>B0K842_THEP3</name>
<dbReference type="AlphaFoldDB" id="B0K842"/>
<organism evidence="2 3">
    <name type="scientific">Thermoanaerobacter pseudethanolicus (strain ATCC 33223 / 39E)</name>
    <name type="common">Clostridium thermohydrosulfuricum</name>
    <dbReference type="NCBI Taxonomy" id="340099"/>
    <lineage>
        <taxon>Bacteria</taxon>
        <taxon>Bacillati</taxon>
        <taxon>Bacillota</taxon>
        <taxon>Clostridia</taxon>
        <taxon>Thermoanaerobacterales</taxon>
        <taxon>Thermoanaerobacteraceae</taxon>
        <taxon>Thermoanaerobacter</taxon>
    </lineage>
</organism>
<gene>
    <name evidence="2" type="ordered locus">Teth39_2241</name>
</gene>
<dbReference type="RefSeq" id="WP_012269809.1">
    <property type="nucleotide sequence ID" value="NC_010321.1"/>
</dbReference>
<dbReference type="Proteomes" id="UP000002156">
    <property type="component" value="Chromosome"/>
</dbReference>
<dbReference type="KEGG" id="tpd:Teth39_2241"/>